<keyword evidence="2" id="KW-1185">Reference proteome</keyword>
<name>A0ABV9QAV8_9BURK</name>
<reference evidence="2" key="1">
    <citation type="journal article" date="2019" name="Int. J. Syst. Evol. Microbiol.">
        <title>The Global Catalogue of Microorganisms (GCM) 10K type strain sequencing project: providing services to taxonomists for standard genome sequencing and annotation.</title>
        <authorList>
            <consortium name="The Broad Institute Genomics Platform"/>
            <consortium name="The Broad Institute Genome Sequencing Center for Infectious Disease"/>
            <person name="Wu L."/>
            <person name="Ma J."/>
        </authorList>
    </citation>
    <scope>NUCLEOTIDE SEQUENCE [LARGE SCALE GENOMIC DNA]</scope>
    <source>
        <strain evidence="2">CCUG 49452</strain>
    </source>
</reference>
<dbReference type="RefSeq" id="WP_382430680.1">
    <property type="nucleotide sequence ID" value="NZ_JBHSHJ010000003.1"/>
</dbReference>
<gene>
    <name evidence="1" type="ORF">ACFO6X_05020</name>
</gene>
<evidence type="ECO:0000313" key="1">
    <source>
        <dbReference type="EMBL" id="MFC4788344.1"/>
    </source>
</evidence>
<organism evidence="1 2">
    <name type="scientific">Giesbergeria sinuosa</name>
    <dbReference type="NCBI Taxonomy" id="80883"/>
    <lineage>
        <taxon>Bacteria</taxon>
        <taxon>Pseudomonadati</taxon>
        <taxon>Pseudomonadota</taxon>
        <taxon>Betaproteobacteria</taxon>
        <taxon>Burkholderiales</taxon>
        <taxon>Comamonadaceae</taxon>
        <taxon>Giesbergeria</taxon>
    </lineage>
</organism>
<dbReference type="EMBL" id="JBHSHJ010000003">
    <property type="protein sequence ID" value="MFC4788344.1"/>
    <property type="molecule type" value="Genomic_DNA"/>
</dbReference>
<dbReference type="PANTHER" id="PTHR36251">
    <property type="entry name" value="FELS-1 PROPHAGE HOST SPECIFICITY PROTEIN-RELATED"/>
    <property type="match status" value="1"/>
</dbReference>
<dbReference type="Proteomes" id="UP001596001">
    <property type="component" value="Unassembled WGS sequence"/>
</dbReference>
<dbReference type="PANTHER" id="PTHR36251:SF2">
    <property type="entry name" value="GIFSY-2 PROPHAGE HOST SPECIFICITY PROTEIN J, PHAGE LAMBDA"/>
    <property type="match status" value="1"/>
</dbReference>
<dbReference type="InterPro" id="IPR053171">
    <property type="entry name" value="Viral_Tip_Attach_Protein"/>
</dbReference>
<evidence type="ECO:0000313" key="2">
    <source>
        <dbReference type="Proteomes" id="UP001596001"/>
    </source>
</evidence>
<protein>
    <submittedName>
        <fullName evidence="1">DUF1983 domain-containing protein</fullName>
    </submittedName>
</protein>
<proteinExistence type="predicted"/>
<accession>A0ABV9QAV8</accession>
<sequence length="636" mass="65333">MSSNPPRKTGLPSLRTQDAQINRWADGVQEQLEVLHGARGDPLNRALTLRDLQAIGFNVDVLMANSRGSSITVRPGGAVAAAAPLVDAAAQKAIERADMDAFAKAITETALFKKLMEPLQWQDVRDPSRFDWVPQQLRRELMTSIAEEAARRGTDISRVETIVKDGAARFARQLEEITAAMGEAAAGVRQLSFAYADADRAIAGQVTQLGASLGQNIATLEQSLSTEVTKTTAIASSVTTLQTRVGTAESAISNEQTARANGDSANAESINQVQARLDTGDFAAVKTQSSATASKVAGYEARYTVKVTAGGAWAGIGLAATDNGAGNATSAIIMSADKFAIVAPGYSGGMTTAPPAGSIPFSVENLPSGGSRIYMNAGVRIRGGLDVTATYGSAEWASEAAFTFYMTNSSGWLSSYSGMSPSKVTATGNSTARLYAGHYGIATGTSALSIGLLGEARGQGSNVSAGVIGVATGGVSAYGGVFSGQSADLALIGSGTILWGNTAVAKPNGSSSSFLNGLGQWVTPSASGGVTTFNGRAGPVTLSSSDVTTALGYTPPTQDSVSSQINANNANYVLANFSAKTHTHTSTPYAVDAGSLGGVTASNYLRFTGATAGSKALAGYAQILVGGNYYWIPIYV</sequence>
<comment type="caution">
    <text evidence="1">The sequence shown here is derived from an EMBL/GenBank/DDBJ whole genome shotgun (WGS) entry which is preliminary data.</text>
</comment>